<organism evidence="1 2">
    <name type="scientific">Desulfonema limicola</name>
    <dbReference type="NCBI Taxonomy" id="45656"/>
    <lineage>
        <taxon>Bacteria</taxon>
        <taxon>Pseudomonadati</taxon>
        <taxon>Thermodesulfobacteriota</taxon>
        <taxon>Desulfobacteria</taxon>
        <taxon>Desulfobacterales</taxon>
        <taxon>Desulfococcaceae</taxon>
        <taxon>Desulfonema</taxon>
    </lineage>
</organism>
<protein>
    <submittedName>
        <fullName evidence="1">Uncharacterized protein</fullName>
    </submittedName>
</protein>
<dbReference type="AlphaFoldDB" id="A0A975GGY1"/>
<proteinExistence type="predicted"/>
<dbReference type="KEGG" id="dli:dnl_31330"/>
<dbReference type="Proteomes" id="UP000663720">
    <property type="component" value="Chromosome"/>
</dbReference>
<dbReference type="RefSeq" id="WP_207692387.1">
    <property type="nucleotide sequence ID" value="NZ_CP061799.1"/>
</dbReference>
<name>A0A975GGY1_9BACT</name>
<evidence type="ECO:0000313" key="2">
    <source>
        <dbReference type="Proteomes" id="UP000663720"/>
    </source>
</evidence>
<evidence type="ECO:0000313" key="1">
    <source>
        <dbReference type="EMBL" id="QTA80820.1"/>
    </source>
</evidence>
<accession>A0A975GGY1</accession>
<gene>
    <name evidence="1" type="ORF">dnl_31330</name>
</gene>
<reference evidence="1" key="1">
    <citation type="journal article" date="2021" name="Microb. Physiol.">
        <title>Proteogenomic Insights into the Physiology of Marine, Sulfate-Reducing, Filamentous Desulfonema limicola and Desulfonema magnum.</title>
        <authorList>
            <person name="Schnaars V."/>
            <person name="Wohlbrand L."/>
            <person name="Scheve S."/>
            <person name="Hinrichs C."/>
            <person name="Reinhardt R."/>
            <person name="Rabus R."/>
        </authorList>
    </citation>
    <scope>NUCLEOTIDE SEQUENCE</scope>
    <source>
        <strain evidence="1">5ac10</strain>
    </source>
</reference>
<dbReference type="EMBL" id="CP061799">
    <property type="protein sequence ID" value="QTA80820.1"/>
    <property type="molecule type" value="Genomic_DNA"/>
</dbReference>
<keyword evidence="2" id="KW-1185">Reference proteome</keyword>
<sequence>MASAAAETMVKMIESLPDRLQDRVLEHIREYIEDIRDELKWDESFSRSQNKLIAAARQARKEISEGKAVPFDLDAL</sequence>